<gene>
    <name evidence="3" type="ORF">WMN62_01840</name>
</gene>
<feature type="region of interest" description="Disordered" evidence="1">
    <location>
        <begin position="234"/>
        <end position="253"/>
    </location>
</feature>
<feature type="compositionally biased region" description="Polar residues" evidence="1">
    <location>
        <begin position="1"/>
        <end position="14"/>
    </location>
</feature>
<keyword evidence="2" id="KW-0472">Membrane</keyword>
<dbReference type="InterPro" id="IPR028082">
    <property type="entry name" value="Peripla_BP_I"/>
</dbReference>
<evidence type="ECO:0008006" key="5">
    <source>
        <dbReference type="Google" id="ProtNLM"/>
    </source>
</evidence>
<keyword evidence="4" id="KW-1185">Reference proteome</keyword>
<accession>A0ABU8Y653</accession>
<evidence type="ECO:0000313" key="4">
    <source>
        <dbReference type="Proteomes" id="UP001370299"/>
    </source>
</evidence>
<dbReference type="RefSeq" id="WP_340196808.1">
    <property type="nucleotide sequence ID" value="NZ_JBBKAP010000047.1"/>
</dbReference>
<evidence type="ECO:0000313" key="3">
    <source>
        <dbReference type="EMBL" id="MEK0170202.1"/>
    </source>
</evidence>
<reference evidence="3 4" key="1">
    <citation type="submission" date="2024-03" db="EMBL/GenBank/DDBJ databases">
        <title>Whole genomes of four grape xylem sap localized bacterial endophytes.</title>
        <authorList>
            <person name="Kumar G."/>
            <person name="Savka M.A."/>
        </authorList>
    </citation>
    <scope>NUCLEOTIDE SEQUENCE [LARGE SCALE GENOMIC DNA]</scope>
    <source>
        <strain evidence="3 4">RIT_GXS8</strain>
    </source>
</reference>
<feature type="transmembrane region" description="Helical" evidence="2">
    <location>
        <begin position="25"/>
        <end position="48"/>
    </location>
</feature>
<dbReference type="Gene3D" id="3.40.50.2300">
    <property type="match status" value="1"/>
</dbReference>
<feature type="region of interest" description="Disordered" evidence="1">
    <location>
        <begin position="1"/>
        <end position="20"/>
    </location>
</feature>
<dbReference type="Proteomes" id="UP001370299">
    <property type="component" value="Unassembled WGS sequence"/>
</dbReference>
<evidence type="ECO:0000256" key="2">
    <source>
        <dbReference type="SAM" id="Phobius"/>
    </source>
</evidence>
<dbReference type="EMBL" id="JBBLYY010000013">
    <property type="protein sequence ID" value="MEK0170202.1"/>
    <property type="molecule type" value="Genomic_DNA"/>
</dbReference>
<protein>
    <recommendedName>
        <fullName evidence="5">Substrate-binding family protein</fullName>
    </recommendedName>
</protein>
<evidence type="ECO:0000256" key="1">
    <source>
        <dbReference type="SAM" id="MobiDB-lite"/>
    </source>
</evidence>
<name>A0ABU8Y653_9MICO</name>
<proteinExistence type="predicted"/>
<organism evidence="3 4">
    <name type="scientific">Curtobacterium citreum</name>
    <dbReference type="NCBI Taxonomy" id="2036"/>
    <lineage>
        <taxon>Bacteria</taxon>
        <taxon>Bacillati</taxon>
        <taxon>Actinomycetota</taxon>
        <taxon>Actinomycetes</taxon>
        <taxon>Micrococcales</taxon>
        <taxon>Microbacteriaceae</taxon>
        <taxon>Curtobacterium</taxon>
    </lineage>
</organism>
<sequence>MSDQTTEATATESADGTRPRSRRPLLFVGIAVLLVAAVVAAVLTFRAFGSSTPAEAVSATVPVKITVAHVPAKTTIGVIVTLGDGEGSEWNEAAQGALVAERRLALGGTDVALVTKNDGGTAAGGKAAVESLAKSGVAGIVVASSGSHVSGALTAAAAKGIPVVLPYAPAEKDSWSTAPAAGSISTAMTTALGDADAPLLVDLGGGAPAGLRVAHVLDGDDTADAAALATTVAERTGATSNEEDADADADAKTVTPDSDAVVVSGSAQRQGAFVAALQAENVTVPVVLTPDATSPAFGAALVEAGGSLSGAFRTVGVATDDARALASDAGGRAMSAFLGGVRVLAGDQDAENLTGDQAFSAVAGAADSRSHDAVIALVRAVGSARSVEPADVTDALATLDLDADAGIAGPALDFTRQQALGTPATVLAASAQQLGLRPASTASGDGTGSGTDAARTASLVWFDDSSTD</sequence>
<comment type="caution">
    <text evidence="3">The sequence shown here is derived from an EMBL/GenBank/DDBJ whole genome shotgun (WGS) entry which is preliminary data.</text>
</comment>
<keyword evidence="2" id="KW-0812">Transmembrane</keyword>
<keyword evidence="2" id="KW-1133">Transmembrane helix</keyword>
<dbReference type="SUPFAM" id="SSF53822">
    <property type="entry name" value="Periplasmic binding protein-like I"/>
    <property type="match status" value="1"/>
</dbReference>